<protein>
    <recommendedName>
        <fullName evidence="2">SAV-6107-like HEPN domain-containing protein</fullName>
    </recommendedName>
</protein>
<dbReference type="Pfam" id="PF18726">
    <property type="entry name" value="HEPN_SAV_6107"/>
    <property type="match status" value="1"/>
</dbReference>
<evidence type="ECO:0000313" key="3">
    <source>
        <dbReference type="EMBL" id="CCH77609.1"/>
    </source>
</evidence>
<reference evidence="3 4" key="1">
    <citation type="journal article" date="2013" name="ISME J.">
        <title>A metabolic model for members of the genus Tetrasphaera involved in enhanced biological phosphorus removal.</title>
        <authorList>
            <person name="Kristiansen R."/>
            <person name="Nguyen H.T.T."/>
            <person name="Saunders A.M."/>
            <person name="Nielsen J.L."/>
            <person name="Wimmer R."/>
            <person name="Le V.Q."/>
            <person name="McIlroy S.J."/>
            <person name="Petrovski S."/>
            <person name="Seviour R.J."/>
            <person name="Calteau A."/>
            <person name="Nielsen K.L."/>
            <person name="Nielsen P.H."/>
        </authorList>
    </citation>
    <scope>NUCLEOTIDE SEQUENCE [LARGE SCALE GENOMIC DNA]</scope>
    <source>
        <strain evidence="3 4">T1-X7</strain>
    </source>
</reference>
<evidence type="ECO:0000313" key="4">
    <source>
        <dbReference type="Proteomes" id="UP000035721"/>
    </source>
</evidence>
<feature type="region of interest" description="Disordered" evidence="1">
    <location>
        <begin position="101"/>
        <end position="120"/>
    </location>
</feature>
<proteinExistence type="predicted"/>
<gene>
    <name evidence="3" type="ORF">BN12_2050003</name>
</gene>
<dbReference type="Proteomes" id="UP000035721">
    <property type="component" value="Unassembled WGS sequence"/>
</dbReference>
<evidence type="ECO:0000259" key="2">
    <source>
        <dbReference type="Pfam" id="PF18726"/>
    </source>
</evidence>
<dbReference type="STRING" id="1194083.BN12_2050003"/>
<dbReference type="EMBL" id="CAJB01000119">
    <property type="protein sequence ID" value="CCH77609.1"/>
    <property type="molecule type" value="Genomic_DNA"/>
</dbReference>
<keyword evidence="4" id="KW-1185">Reference proteome</keyword>
<evidence type="ECO:0000256" key="1">
    <source>
        <dbReference type="SAM" id="MobiDB-lite"/>
    </source>
</evidence>
<sequence length="199" mass="20641">MTTSVSVADAAPVPAAVPVPPTSFASRVVDSTAADSAPVADITPAGRSPMAEPAVTHLDLLRRSGASLSEACQATASRERYLKAHLAALRAAAAYLAMAPSGPSRRSRRPVEPPSPGPGRGLWETLAASAPELREWASYFAATGARARRILRSPVLAAGVSNREADDLVRSAEAFIDTVAGLLGVSRRVGPVRLTPVTR</sequence>
<dbReference type="InterPro" id="IPR040891">
    <property type="entry name" value="HEPN_SAV_6107"/>
</dbReference>
<name>A0A077M070_9MICO</name>
<accession>A0A077M070</accession>
<comment type="caution">
    <text evidence="3">The sequence shown here is derived from an EMBL/GenBank/DDBJ whole genome shotgun (WGS) entry which is preliminary data.</text>
</comment>
<feature type="domain" description="SAV-6107-like HEPN" evidence="2">
    <location>
        <begin position="71"/>
        <end position="179"/>
    </location>
</feature>
<organism evidence="3 4">
    <name type="scientific">Nostocoides japonicum T1-X7</name>
    <dbReference type="NCBI Taxonomy" id="1194083"/>
    <lineage>
        <taxon>Bacteria</taxon>
        <taxon>Bacillati</taxon>
        <taxon>Actinomycetota</taxon>
        <taxon>Actinomycetes</taxon>
        <taxon>Micrococcales</taxon>
        <taxon>Intrasporangiaceae</taxon>
        <taxon>Nostocoides</taxon>
    </lineage>
</organism>
<dbReference type="AlphaFoldDB" id="A0A077M070"/>